<organism evidence="2 3">
    <name type="scientific">Eisenbergiella massiliensis</name>
    <dbReference type="NCBI Taxonomy" id="1720294"/>
    <lineage>
        <taxon>Bacteria</taxon>
        <taxon>Bacillati</taxon>
        <taxon>Bacillota</taxon>
        <taxon>Clostridia</taxon>
        <taxon>Lachnospirales</taxon>
        <taxon>Lachnospiraceae</taxon>
        <taxon>Eisenbergiella</taxon>
    </lineage>
</organism>
<reference evidence="2" key="1">
    <citation type="submission" date="2018-08" db="EMBL/GenBank/DDBJ databases">
        <title>A genome reference for cultivated species of the human gut microbiota.</title>
        <authorList>
            <person name="Zou Y."/>
            <person name="Xue W."/>
            <person name="Luo G."/>
        </authorList>
    </citation>
    <scope>NUCLEOTIDE SEQUENCE [LARGE SCALE GENOMIC DNA]</scope>
    <source>
        <strain evidence="2">TF05-5AC</strain>
    </source>
</reference>
<dbReference type="PANTHER" id="PTHR39179:SF3">
    <property type="entry name" value="COTS-RELATED PROTEIN"/>
    <property type="match status" value="1"/>
</dbReference>
<dbReference type="PANTHER" id="PTHR39179">
    <property type="entry name" value="SPORE COAT PROTEIN I"/>
    <property type="match status" value="1"/>
</dbReference>
<dbReference type="Pfam" id="PF01636">
    <property type="entry name" value="APH"/>
    <property type="match status" value="1"/>
</dbReference>
<keyword evidence="2" id="KW-0946">Virion</keyword>
<protein>
    <submittedName>
        <fullName evidence="2">CotS family spore coat protein</fullName>
    </submittedName>
</protein>
<evidence type="ECO:0000313" key="2">
    <source>
        <dbReference type="EMBL" id="RGE65247.1"/>
    </source>
</evidence>
<gene>
    <name evidence="2" type="ORF">DXC51_01555</name>
</gene>
<dbReference type="EMBL" id="QVLV01000001">
    <property type="protein sequence ID" value="RGE65247.1"/>
    <property type="molecule type" value="Genomic_DNA"/>
</dbReference>
<name>A0A3E3IDW9_9FIRM</name>
<keyword evidence="2" id="KW-0167">Capsid protein</keyword>
<evidence type="ECO:0000259" key="1">
    <source>
        <dbReference type="Pfam" id="PF01636"/>
    </source>
</evidence>
<evidence type="ECO:0000313" key="3">
    <source>
        <dbReference type="Proteomes" id="UP000260812"/>
    </source>
</evidence>
<dbReference type="SUPFAM" id="SSF56112">
    <property type="entry name" value="Protein kinase-like (PK-like)"/>
    <property type="match status" value="1"/>
</dbReference>
<feature type="domain" description="Aminoglycoside phosphotransferase" evidence="1">
    <location>
        <begin position="32"/>
        <end position="261"/>
    </location>
</feature>
<keyword evidence="3" id="KW-1185">Reference proteome</keyword>
<dbReference type="GO" id="GO:0042601">
    <property type="term" value="C:endospore-forming forespore"/>
    <property type="evidence" value="ECO:0007669"/>
    <property type="project" value="TreeGrafter"/>
</dbReference>
<accession>A0A3E3IDW9</accession>
<dbReference type="GeneID" id="97985601"/>
<dbReference type="Gene3D" id="3.90.1200.10">
    <property type="match status" value="1"/>
</dbReference>
<proteinExistence type="predicted"/>
<dbReference type="RefSeq" id="WP_117543600.1">
    <property type="nucleotide sequence ID" value="NZ_JBKUNB010000013.1"/>
</dbReference>
<dbReference type="InterPro" id="IPR002575">
    <property type="entry name" value="Aminoglycoside_PTrfase"/>
</dbReference>
<dbReference type="InterPro" id="IPR047175">
    <property type="entry name" value="CotS-like"/>
</dbReference>
<dbReference type="AlphaFoldDB" id="A0A3E3IDW9"/>
<dbReference type="InterPro" id="IPR011009">
    <property type="entry name" value="Kinase-like_dom_sf"/>
</dbReference>
<comment type="caution">
    <text evidence="2">The sequence shown here is derived from an EMBL/GenBank/DDBJ whole genome shotgun (WGS) entry which is preliminary data.</text>
</comment>
<sequence>MNDRAVSVFENYEIEILRTLKGRGALLCETQEGWFILKEYTGPLARLEIQEKLLAAVKDNGFSQLEQLIRNKEGGLISYDQDRVPYILKTYYEGRECNLKDVRECQSAARTLGRLHNAMHLPELVQEYDVPALCMENEYVKHNRELKKVRRYLREKGQKTEFEIYLLHHYDFFYEKALSAVEELQGYADAFDEAAIKKNSNFCHGDFQHHNILYTPDGFTVINFEKYLLDNPIRDLYLFLRKLLEKNAWSVSLGLNILTAYETQRTLSEADRIQLYYRFAYPEKFWKIVNFYYNNGKAWIPGRNREKLENLLRQETEKKAFLDNALK</sequence>
<dbReference type="Proteomes" id="UP000260812">
    <property type="component" value="Unassembled WGS sequence"/>
</dbReference>
<dbReference type="Gene3D" id="3.30.200.20">
    <property type="entry name" value="Phosphorylase Kinase, domain 1"/>
    <property type="match status" value="1"/>
</dbReference>